<feature type="signal peptide" evidence="2">
    <location>
        <begin position="1"/>
        <end position="21"/>
    </location>
</feature>
<dbReference type="EMBL" id="JBICBT010000132">
    <property type="protein sequence ID" value="KAL3122613.1"/>
    <property type="molecule type" value="Genomic_DNA"/>
</dbReference>
<dbReference type="Proteomes" id="UP001620626">
    <property type="component" value="Unassembled WGS sequence"/>
</dbReference>
<feature type="chain" id="PRO_5044865491" evidence="2">
    <location>
        <begin position="22"/>
        <end position="183"/>
    </location>
</feature>
<comment type="caution">
    <text evidence="3">The sequence shown here is derived from an EMBL/GenBank/DDBJ whole genome shotgun (WGS) entry which is preliminary data.</text>
</comment>
<proteinExistence type="predicted"/>
<reference evidence="3 4" key="1">
    <citation type="submission" date="2024-10" db="EMBL/GenBank/DDBJ databases">
        <authorList>
            <person name="Kim D."/>
        </authorList>
    </citation>
    <scope>NUCLEOTIDE SEQUENCE [LARGE SCALE GENOMIC DNA]</scope>
    <source>
        <strain evidence="3">BH-2024</strain>
    </source>
</reference>
<feature type="region of interest" description="Disordered" evidence="1">
    <location>
        <begin position="25"/>
        <end position="45"/>
    </location>
</feature>
<name>A0ABD2M529_9BILA</name>
<gene>
    <name evidence="3" type="ORF">niasHT_003969</name>
</gene>
<evidence type="ECO:0000256" key="2">
    <source>
        <dbReference type="SAM" id="SignalP"/>
    </source>
</evidence>
<protein>
    <submittedName>
        <fullName evidence="3">Uncharacterized protein</fullName>
    </submittedName>
</protein>
<keyword evidence="4" id="KW-1185">Reference proteome</keyword>
<keyword evidence="2" id="KW-0732">Signal</keyword>
<organism evidence="3 4">
    <name type="scientific">Heterodera trifolii</name>
    <dbReference type="NCBI Taxonomy" id="157864"/>
    <lineage>
        <taxon>Eukaryota</taxon>
        <taxon>Metazoa</taxon>
        <taxon>Ecdysozoa</taxon>
        <taxon>Nematoda</taxon>
        <taxon>Chromadorea</taxon>
        <taxon>Rhabditida</taxon>
        <taxon>Tylenchina</taxon>
        <taxon>Tylenchomorpha</taxon>
        <taxon>Tylenchoidea</taxon>
        <taxon>Heteroderidae</taxon>
        <taxon>Heteroderinae</taxon>
        <taxon>Heterodera</taxon>
    </lineage>
</organism>
<feature type="compositionally biased region" description="Gly residues" evidence="1">
    <location>
        <begin position="141"/>
        <end position="166"/>
    </location>
</feature>
<sequence length="183" mass="18755">MQLASNAIILLLSLLAAFSHCAPKNHGKTNPSINERKAKNNPPTSSWVLPSLAKVATGALALTAGLPCANCASRPFGYGNQADTAVNFVDAANPPVVYQAPAPTQSFSPDDDYKTPPGKQKMRRRMTKNNKSINAVEHFGRGGGGGSGGGGGGLPSGYNAGYGSGGSNATDPGEQDIKCPHCC</sequence>
<feature type="region of interest" description="Disordered" evidence="1">
    <location>
        <begin position="138"/>
        <end position="183"/>
    </location>
</feature>
<accession>A0ABD2M529</accession>
<evidence type="ECO:0000313" key="4">
    <source>
        <dbReference type="Proteomes" id="UP001620626"/>
    </source>
</evidence>
<dbReference type="AlphaFoldDB" id="A0ABD2M529"/>
<feature type="region of interest" description="Disordered" evidence="1">
    <location>
        <begin position="99"/>
        <end position="126"/>
    </location>
</feature>
<evidence type="ECO:0000256" key="1">
    <source>
        <dbReference type="SAM" id="MobiDB-lite"/>
    </source>
</evidence>
<evidence type="ECO:0000313" key="3">
    <source>
        <dbReference type="EMBL" id="KAL3122613.1"/>
    </source>
</evidence>